<dbReference type="Proteomes" id="UP000199203">
    <property type="component" value="Unassembled WGS sequence"/>
</dbReference>
<evidence type="ECO:0000313" key="19">
    <source>
        <dbReference type="EMBL" id="SDE87336.1"/>
    </source>
</evidence>
<evidence type="ECO:0000256" key="1">
    <source>
        <dbReference type="ARBA" id="ARBA00004429"/>
    </source>
</evidence>
<comment type="catalytic activity">
    <reaction evidence="15">
        <text>L-tyrosyl-[protein] + ATP = O-phospho-L-tyrosyl-[protein] + ADP + H(+)</text>
        <dbReference type="Rhea" id="RHEA:10596"/>
        <dbReference type="Rhea" id="RHEA-COMP:10136"/>
        <dbReference type="Rhea" id="RHEA-COMP:20101"/>
        <dbReference type="ChEBI" id="CHEBI:15378"/>
        <dbReference type="ChEBI" id="CHEBI:30616"/>
        <dbReference type="ChEBI" id="CHEBI:46858"/>
        <dbReference type="ChEBI" id="CHEBI:61978"/>
        <dbReference type="ChEBI" id="CHEBI:456216"/>
        <dbReference type="EC" id="2.7.10.2"/>
    </reaction>
</comment>
<dbReference type="Gene3D" id="3.40.50.300">
    <property type="entry name" value="P-loop containing nucleotide triphosphate hydrolases"/>
    <property type="match status" value="1"/>
</dbReference>
<dbReference type="InterPro" id="IPR050445">
    <property type="entry name" value="Bact_polysacc_biosynth/exp"/>
</dbReference>
<evidence type="ECO:0000256" key="13">
    <source>
        <dbReference type="ARBA" id="ARBA00023136"/>
    </source>
</evidence>
<dbReference type="PANTHER" id="PTHR32309:SF13">
    <property type="entry name" value="FERRIC ENTEROBACTIN TRANSPORT PROTEIN FEPE"/>
    <property type="match status" value="1"/>
</dbReference>
<dbReference type="Pfam" id="PF02706">
    <property type="entry name" value="Wzz"/>
    <property type="match status" value="1"/>
</dbReference>
<dbReference type="InterPro" id="IPR005702">
    <property type="entry name" value="Wzc-like_C"/>
</dbReference>
<evidence type="ECO:0000256" key="11">
    <source>
        <dbReference type="ARBA" id="ARBA00022840"/>
    </source>
</evidence>
<dbReference type="EMBL" id="FNBH01000001">
    <property type="protein sequence ID" value="SDE87336.1"/>
    <property type="molecule type" value="Genomic_DNA"/>
</dbReference>
<name>A0A1G7GGU6_9FLAO</name>
<evidence type="ECO:0000256" key="7">
    <source>
        <dbReference type="ARBA" id="ARBA00022679"/>
    </source>
</evidence>
<evidence type="ECO:0000256" key="4">
    <source>
        <dbReference type="ARBA" id="ARBA00011903"/>
    </source>
</evidence>
<dbReference type="AlphaFoldDB" id="A0A1G7GGU6"/>
<evidence type="ECO:0000256" key="14">
    <source>
        <dbReference type="ARBA" id="ARBA00023137"/>
    </source>
</evidence>
<evidence type="ECO:0000256" key="15">
    <source>
        <dbReference type="ARBA" id="ARBA00051245"/>
    </source>
</evidence>
<evidence type="ECO:0000256" key="6">
    <source>
        <dbReference type="ARBA" id="ARBA00022519"/>
    </source>
</evidence>
<keyword evidence="9" id="KW-0547">Nucleotide-binding</keyword>
<evidence type="ECO:0000256" key="12">
    <source>
        <dbReference type="ARBA" id="ARBA00022989"/>
    </source>
</evidence>
<keyword evidence="5" id="KW-1003">Cell membrane</keyword>
<evidence type="ECO:0000256" key="2">
    <source>
        <dbReference type="ARBA" id="ARBA00007316"/>
    </source>
</evidence>
<comment type="similarity">
    <text evidence="2">Belongs to the CpsD/CapB family.</text>
</comment>
<evidence type="ECO:0000256" key="10">
    <source>
        <dbReference type="ARBA" id="ARBA00022777"/>
    </source>
</evidence>
<sequence length="774" mass="87534">MELLDSNLNSQKKINFKKEIFRFLKYWPWILLSIILFYLLANLYLKYTQPQYLSKTTLLFQETKNDKGTLSDLKNLGMGISDDEELQGEAAIIVSKPIITKVVKNLNLDVNFFAKGKIREVELYDLSPYFGKILFSDKSFGGASYYIEPVNNDSFRLTEGPLNGSKNIFHYGEPVALPWGRIIITKNPNGYRPYKNFLVFKNASSAEKQLESNLDVKLPNGLLMDISMVGLVPQKSEDILNELSKQYNLDGINDKNAEAENTARFIDERLELISGDLGKIELDKENFKKINKLTDLDVQAGIAVERLSGNVENIFNESAKLQIINAIYDMAVSGKEQLFPTGLGMPETTEALLKQYNDIVLLKKRTMNQATNANPSIKAFDKELIELKGLIRDNIQQSRAQLQKNIGQTNMEIGEDKGSILKYPTRERIFRNIERQRNLKESLYLYLLQKREENAITLAVTTPKTKLVNPAYTIGIVKPNYIQIRIGSLVLGFILPLLIIFIKNILDTKIRSKEDVEAIVSDIPIISEVPHSDSEVPLIEKSDFSVFAESFRILTSNIKFILRSRSIQKGGVILVTSSVKGEGKTTISTNTAVSLSGGGKTLLIGADIRNPQLRRYMKEKKSGLTDYLVSDQVSINQFIHSSGLSDGLDVIFSGAKAPNPNDLLDMKKFDEMIEELKKEYDYIVLDSAPIMLVSDSLHLVDVADIVVYTIKSEFTENDMISFASSFKNDNAISNMVFVLNNVKPEFSRYGYKYGYGYYSETTEKGILRKIFKRR</sequence>
<evidence type="ECO:0000256" key="9">
    <source>
        <dbReference type="ARBA" id="ARBA00022741"/>
    </source>
</evidence>
<feature type="domain" description="Polysaccharide chain length determinant N-terminal" evidence="17">
    <location>
        <begin position="20"/>
        <end position="106"/>
    </location>
</feature>
<dbReference type="GO" id="GO:0005524">
    <property type="term" value="F:ATP binding"/>
    <property type="evidence" value="ECO:0007669"/>
    <property type="project" value="UniProtKB-KW"/>
</dbReference>
<proteinExistence type="inferred from homology"/>
<keyword evidence="14" id="KW-0829">Tyrosine-protein kinase</keyword>
<dbReference type="RefSeq" id="WP_089871014.1">
    <property type="nucleotide sequence ID" value="NZ_FNBH01000001.1"/>
</dbReference>
<keyword evidence="6" id="KW-0997">Cell inner membrane</keyword>
<evidence type="ECO:0000259" key="18">
    <source>
        <dbReference type="Pfam" id="PF13614"/>
    </source>
</evidence>
<dbReference type="InterPro" id="IPR025669">
    <property type="entry name" value="AAA_dom"/>
</dbReference>
<comment type="similarity">
    <text evidence="3">Belongs to the etk/wzc family.</text>
</comment>
<dbReference type="GO" id="GO:0005886">
    <property type="term" value="C:plasma membrane"/>
    <property type="evidence" value="ECO:0007669"/>
    <property type="project" value="UniProtKB-SubCell"/>
</dbReference>
<evidence type="ECO:0000313" key="20">
    <source>
        <dbReference type="Proteomes" id="UP000199203"/>
    </source>
</evidence>
<dbReference type="OrthoDB" id="9794577at2"/>
<dbReference type="Pfam" id="PF13614">
    <property type="entry name" value="AAA_31"/>
    <property type="match status" value="1"/>
</dbReference>
<evidence type="ECO:0000256" key="8">
    <source>
        <dbReference type="ARBA" id="ARBA00022692"/>
    </source>
</evidence>
<keyword evidence="8 16" id="KW-0812">Transmembrane</keyword>
<keyword evidence="11" id="KW-0067">ATP-binding</keyword>
<keyword evidence="10" id="KW-0418">Kinase</keyword>
<evidence type="ECO:0000256" key="5">
    <source>
        <dbReference type="ARBA" id="ARBA00022475"/>
    </source>
</evidence>
<accession>A0A1G7GGU6</accession>
<keyword evidence="7" id="KW-0808">Transferase</keyword>
<feature type="transmembrane region" description="Helical" evidence="16">
    <location>
        <begin position="486"/>
        <end position="506"/>
    </location>
</feature>
<evidence type="ECO:0000256" key="16">
    <source>
        <dbReference type="SAM" id="Phobius"/>
    </source>
</evidence>
<feature type="domain" description="AAA" evidence="18">
    <location>
        <begin position="573"/>
        <end position="714"/>
    </location>
</feature>
<protein>
    <recommendedName>
        <fullName evidence="4">non-specific protein-tyrosine kinase</fullName>
        <ecNumber evidence="4">2.7.10.2</ecNumber>
    </recommendedName>
</protein>
<dbReference type="GO" id="GO:0004715">
    <property type="term" value="F:non-membrane spanning protein tyrosine kinase activity"/>
    <property type="evidence" value="ECO:0007669"/>
    <property type="project" value="UniProtKB-EC"/>
</dbReference>
<gene>
    <name evidence="19" type="ORF">SAMN05421825_0463</name>
</gene>
<dbReference type="NCBIfam" id="TIGR01007">
    <property type="entry name" value="eps_fam"/>
    <property type="match status" value="1"/>
</dbReference>
<dbReference type="InterPro" id="IPR003856">
    <property type="entry name" value="LPS_length_determ_N"/>
</dbReference>
<dbReference type="InterPro" id="IPR027417">
    <property type="entry name" value="P-loop_NTPase"/>
</dbReference>
<evidence type="ECO:0000259" key="17">
    <source>
        <dbReference type="Pfam" id="PF02706"/>
    </source>
</evidence>
<evidence type="ECO:0000256" key="3">
    <source>
        <dbReference type="ARBA" id="ARBA00008883"/>
    </source>
</evidence>
<feature type="transmembrane region" description="Helical" evidence="16">
    <location>
        <begin position="26"/>
        <end position="45"/>
    </location>
</feature>
<organism evidence="19 20">
    <name type="scientific">Epilithonimonas hungarica</name>
    <dbReference type="NCBI Taxonomy" id="454006"/>
    <lineage>
        <taxon>Bacteria</taxon>
        <taxon>Pseudomonadati</taxon>
        <taxon>Bacteroidota</taxon>
        <taxon>Flavobacteriia</taxon>
        <taxon>Flavobacteriales</taxon>
        <taxon>Weeksellaceae</taxon>
        <taxon>Chryseobacterium group</taxon>
        <taxon>Epilithonimonas</taxon>
    </lineage>
</organism>
<dbReference type="STRING" id="454006.SAMN05421825_0463"/>
<keyword evidence="20" id="KW-1185">Reference proteome</keyword>
<dbReference type="PANTHER" id="PTHR32309">
    <property type="entry name" value="TYROSINE-PROTEIN KINASE"/>
    <property type="match status" value="1"/>
</dbReference>
<keyword evidence="13 16" id="KW-0472">Membrane</keyword>
<dbReference type="SUPFAM" id="SSF52540">
    <property type="entry name" value="P-loop containing nucleoside triphosphate hydrolases"/>
    <property type="match status" value="1"/>
</dbReference>
<keyword evidence="12 16" id="KW-1133">Transmembrane helix</keyword>
<dbReference type="EC" id="2.7.10.2" evidence="4"/>
<comment type="subcellular location">
    <subcellularLocation>
        <location evidence="1">Cell inner membrane</location>
        <topology evidence="1">Multi-pass membrane protein</topology>
    </subcellularLocation>
</comment>
<reference evidence="20" key="1">
    <citation type="submission" date="2016-10" db="EMBL/GenBank/DDBJ databases">
        <authorList>
            <person name="Varghese N."/>
            <person name="Submissions S."/>
        </authorList>
    </citation>
    <scope>NUCLEOTIDE SEQUENCE [LARGE SCALE GENOMIC DNA]</scope>
    <source>
        <strain evidence="20">DSM 19684</strain>
    </source>
</reference>
<dbReference type="CDD" id="cd05387">
    <property type="entry name" value="BY-kinase"/>
    <property type="match status" value="1"/>
</dbReference>